<dbReference type="InterPro" id="IPR012171">
    <property type="entry name" value="Fatty_acid_desaturase"/>
</dbReference>
<evidence type="ECO:0000313" key="3">
    <source>
        <dbReference type="EMBL" id="KZS94825.1"/>
    </source>
</evidence>
<dbReference type="PANTHER" id="PTHR32100">
    <property type="entry name" value="OMEGA-6 FATTY ACID DESATURASE, CHLOROPLASTIC"/>
    <property type="match status" value="1"/>
</dbReference>
<keyword evidence="1" id="KW-0472">Membrane</keyword>
<dbReference type="GO" id="GO:0006629">
    <property type="term" value="P:lipid metabolic process"/>
    <property type="evidence" value="ECO:0007669"/>
    <property type="project" value="InterPro"/>
</dbReference>
<keyword evidence="4" id="KW-1185">Reference proteome</keyword>
<dbReference type="InterPro" id="IPR005804">
    <property type="entry name" value="FA_desaturase_dom"/>
</dbReference>
<sequence>MAVVHSKPFEEGTPAFVPIEYSVEDIRKSVPPSCFQRSALRSFLYMLRNVFVFCALGFAASKLDSWSQSLGRSSGVTDAGIKFIKICGWIAYWWFQSLTLTGFWILGHECIHRSFSSSALLCEVVGFILHTITWAPHCAHQIAHVRHHSGRAHMEREEIFVPPTRPLDYAEGNSSTSPTDSIVEYLEDTPLYTLWMLLVQQTIGYPGYVLFNCTGQPARPMGTSQLNPYSQPFKHRFYGVMVSDLAILAMLCIVRKSVKVFGFVIVVKFYGVPWIGLNHWLALITYLQHTGPKLPFYRGKAWNLARGALSTIDRPFLGWQGRFFLFNIAHCHVAHHLFPQIPWYHLPEATEHIKEFLGDHYVYSDKPLLNSLWRTYDSCRFVDAEGDVVFYRDKKGKAEMVCTS</sequence>
<proteinExistence type="predicted"/>
<feature type="transmembrane region" description="Helical" evidence="1">
    <location>
        <begin position="260"/>
        <end position="287"/>
    </location>
</feature>
<feature type="transmembrane region" description="Helical" evidence="1">
    <location>
        <begin position="237"/>
        <end position="254"/>
    </location>
</feature>
<reference evidence="3 4" key="1">
    <citation type="journal article" date="2016" name="Mol. Biol. Evol.">
        <title>Comparative Genomics of Early-Diverging Mushroom-Forming Fungi Provides Insights into the Origins of Lignocellulose Decay Capabilities.</title>
        <authorList>
            <person name="Nagy L.G."/>
            <person name="Riley R."/>
            <person name="Tritt A."/>
            <person name="Adam C."/>
            <person name="Daum C."/>
            <person name="Floudas D."/>
            <person name="Sun H."/>
            <person name="Yadav J.S."/>
            <person name="Pangilinan J."/>
            <person name="Larsson K.H."/>
            <person name="Matsuura K."/>
            <person name="Barry K."/>
            <person name="Labutti K."/>
            <person name="Kuo R."/>
            <person name="Ohm R.A."/>
            <person name="Bhattacharya S.S."/>
            <person name="Shirouzu T."/>
            <person name="Yoshinaga Y."/>
            <person name="Martin F.M."/>
            <person name="Grigoriev I.V."/>
            <person name="Hibbett D.S."/>
        </authorList>
    </citation>
    <scope>NUCLEOTIDE SEQUENCE [LARGE SCALE GENOMIC DNA]</scope>
    <source>
        <strain evidence="3 4">HHB9708</strain>
    </source>
</reference>
<organism evidence="3 4">
    <name type="scientific">Sistotremastrum niveocremeum HHB9708</name>
    <dbReference type="NCBI Taxonomy" id="1314777"/>
    <lineage>
        <taxon>Eukaryota</taxon>
        <taxon>Fungi</taxon>
        <taxon>Dikarya</taxon>
        <taxon>Basidiomycota</taxon>
        <taxon>Agaricomycotina</taxon>
        <taxon>Agaricomycetes</taxon>
        <taxon>Sistotremastrales</taxon>
        <taxon>Sistotremastraceae</taxon>
        <taxon>Sertulicium</taxon>
        <taxon>Sertulicium niveocremeum</taxon>
    </lineage>
</organism>
<feature type="domain" description="Fatty acid desaturase" evidence="2">
    <location>
        <begin position="88"/>
        <end position="363"/>
    </location>
</feature>
<dbReference type="Pfam" id="PF00487">
    <property type="entry name" value="FA_desaturase"/>
    <property type="match status" value="1"/>
</dbReference>
<protein>
    <recommendedName>
        <fullName evidence="2">Fatty acid desaturase domain-containing protein</fullName>
    </recommendedName>
</protein>
<name>A0A164W8C3_9AGAM</name>
<dbReference type="AlphaFoldDB" id="A0A164W8C3"/>
<evidence type="ECO:0000313" key="4">
    <source>
        <dbReference type="Proteomes" id="UP000076722"/>
    </source>
</evidence>
<dbReference type="OrthoDB" id="1461976at2759"/>
<evidence type="ECO:0000259" key="2">
    <source>
        <dbReference type="Pfam" id="PF00487"/>
    </source>
</evidence>
<gene>
    <name evidence="3" type="ORF">SISNIDRAFT_502182</name>
</gene>
<dbReference type="EMBL" id="KV419403">
    <property type="protein sequence ID" value="KZS94825.1"/>
    <property type="molecule type" value="Genomic_DNA"/>
</dbReference>
<evidence type="ECO:0000256" key="1">
    <source>
        <dbReference type="SAM" id="Phobius"/>
    </source>
</evidence>
<dbReference type="GO" id="GO:0016491">
    <property type="term" value="F:oxidoreductase activity"/>
    <property type="evidence" value="ECO:0007669"/>
    <property type="project" value="InterPro"/>
</dbReference>
<keyword evidence="1" id="KW-0812">Transmembrane</keyword>
<dbReference type="Proteomes" id="UP000076722">
    <property type="component" value="Unassembled WGS sequence"/>
</dbReference>
<dbReference type="STRING" id="1314777.A0A164W8C3"/>
<accession>A0A164W8C3</accession>
<keyword evidence="1" id="KW-1133">Transmembrane helix</keyword>